<feature type="region of interest" description="Disordered" evidence="1">
    <location>
        <begin position="1"/>
        <end position="26"/>
    </location>
</feature>
<organism evidence="2 4">
    <name type="scientific">Rotaria sordida</name>
    <dbReference type="NCBI Taxonomy" id="392033"/>
    <lineage>
        <taxon>Eukaryota</taxon>
        <taxon>Metazoa</taxon>
        <taxon>Spiralia</taxon>
        <taxon>Gnathifera</taxon>
        <taxon>Rotifera</taxon>
        <taxon>Eurotatoria</taxon>
        <taxon>Bdelloidea</taxon>
        <taxon>Philodinida</taxon>
        <taxon>Philodinidae</taxon>
        <taxon>Rotaria</taxon>
    </lineage>
</organism>
<evidence type="ECO:0000313" key="2">
    <source>
        <dbReference type="EMBL" id="CAF1405426.1"/>
    </source>
</evidence>
<evidence type="ECO:0000313" key="4">
    <source>
        <dbReference type="Proteomes" id="UP000663854"/>
    </source>
</evidence>
<sequence>TRKNNSSSLSLEPTTHSSTSSSQATTNDLILLSPTTRKNNLSSLSITSVKNNSVFVSPITNSVDQTMIDISKCDLNCCSSSKAYHPLNPFRPDVAIWQHLVSFLPKIDLY</sequence>
<reference evidence="2" key="1">
    <citation type="submission" date="2021-02" db="EMBL/GenBank/DDBJ databases">
        <authorList>
            <person name="Nowell W R."/>
        </authorList>
    </citation>
    <scope>NUCLEOTIDE SEQUENCE</scope>
</reference>
<gene>
    <name evidence="3" type="ORF">JXQ802_LOCUS51174</name>
    <name evidence="2" type="ORF">PYM288_LOCUS34961</name>
</gene>
<dbReference type="Proteomes" id="UP000663870">
    <property type="component" value="Unassembled WGS sequence"/>
</dbReference>
<name>A0A815LAQ8_9BILA</name>
<dbReference type="EMBL" id="CAJNOH010005671">
    <property type="protein sequence ID" value="CAF1405426.1"/>
    <property type="molecule type" value="Genomic_DNA"/>
</dbReference>
<dbReference type="EMBL" id="CAJNOL010007181">
    <property type="protein sequence ID" value="CAF1625885.1"/>
    <property type="molecule type" value="Genomic_DNA"/>
</dbReference>
<accession>A0A815LAQ8</accession>
<keyword evidence="5" id="KW-1185">Reference proteome</keyword>
<evidence type="ECO:0000313" key="5">
    <source>
        <dbReference type="Proteomes" id="UP000663870"/>
    </source>
</evidence>
<evidence type="ECO:0000313" key="3">
    <source>
        <dbReference type="EMBL" id="CAF1625885.1"/>
    </source>
</evidence>
<comment type="caution">
    <text evidence="2">The sequence shown here is derived from an EMBL/GenBank/DDBJ whole genome shotgun (WGS) entry which is preliminary data.</text>
</comment>
<dbReference type="AlphaFoldDB" id="A0A815LAQ8"/>
<dbReference type="Proteomes" id="UP000663854">
    <property type="component" value="Unassembled WGS sequence"/>
</dbReference>
<protein>
    <submittedName>
        <fullName evidence="2">Uncharacterized protein</fullName>
    </submittedName>
</protein>
<proteinExistence type="predicted"/>
<feature type="non-terminal residue" evidence="2">
    <location>
        <position position="1"/>
    </location>
</feature>
<evidence type="ECO:0000256" key="1">
    <source>
        <dbReference type="SAM" id="MobiDB-lite"/>
    </source>
</evidence>